<evidence type="ECO:0008006" key="5">
    <source>
        <dbReference type="Google" id="ProtNLM"/>
    </source>
</evidence>
<dbReference type="PANTHER" id="PTHR34861:SF10">
    <property type="entry name" value="CYCLASE"/>
    <property type="match status" value="1"/>
</dbReference>
<comment type="caution">
    <text evidence="2">The sequence shown here is derived from an EMBL/GenBank/DDBJ whole genome shotgun (WGS) entry which is preliminary data.</text>
</comment>
<reference evidence="2 4" key="1">
    <citation type="submission" date="2019-06" db="EMBL/GenBank/DDBJ databases">
        <title>Draft genome sequence of the filamentous fungus Phialemoniopsis curvata isolated from diesel fuel.</title>
        <authorList>
            <person name="Varaljay V.A."/>
            <person name="Lyon W.J."/>
            <person name="Crouch A.L."/>
            <person name="Drake C.E."/>
            <person name="Hollomon J.M."/>
            <person name="Nadeau L.J."/>
            <person name="Nunn H.S."/>
            <person name="Stevenson B.S."/>
            <person name="Bojanowski C.L."/>
            <person name="Crookes-Goodson W.J."/>
        </authorList>
    </citation>
    <scope>NUCLEOTIDE SEQUENCE [LARGE SCALE GENOMIC DNA]</scope>
    <source>
        <strain evidence="2 4">D216</strain>
    </source>
</reference>
<dbReference type="GO" id="GO:0004061">
    <property type="term" value="F:arylformamidase activity"/>
    <property type="evidence" value="ECO:0007669"/>
    <property type="project" value="InterPro"/>
</dbReference>
<comment type="similarity">
    <text evidence="1">Belongs to the Cyclase 1 superfamily.</text>
</comment>
<evidence type="ECO:0000313" key="3">
    <source>
        <dbReference type="EMBL" id="TPX07556.1"/>
    </source>
</evidence>
<dbReference type="RefSeq" id="XP_030989082.1">
    <property type="nucleotide sequence ID" value="XM_031136112.1"/>
</dbReference>
<gene>
    <name evidence="2" type="ORF">E0L32_001974</name>
    <name evidence="3" type="ORF">E0L32_002159</name>
</gene>
<keyword evidence="4" id="KW-1185">Reference proteome</keyword>
<evidence type="ECO:0000313" key="4">
    <source>
        <dbReference type="Proteomes" id="UP000319257"/>
    </source>
</evidence>
<proteinExistence type="inferred from homology"/>
<dbReference type="PANTHER" id="PTHR34861">
    <property type="match status" value="1"/>
</dbReference>
<dbReference type="EMBL" id="SKBQ01000008">
    <property type="protein sequence ID" value="TPX07556.1"/>
    <property type="molecule type" value="Genomic_DNA"/>
</dbReference>
<dbReference type="InterPro" id="IPR037175">
    <property type="entry name" value="KFase_sf"/>
</dbReference>
<dbReference type="Proteomes" id="UP000319257">
    <property type="component" value="Unassembled WGS sequence"/>
</dbReference>
<sequence length="327" mass="36503">MAYPDFDSLPKVEGQPQGCAWGLWGKDDQLGTLNFLTPDVVREAAKEVQKGISVQLDLRLDYFKHLGCGREQFQQKIVDFKEKLRGSYYECHLHDDLLSFNTQSSSQWDGLRHGGLQDSATYYGGMKHQEILNDRTGRLGTQNWVERGGIVGRGVLLDYEAWRRETGQPPAPVNTEFAITIEELDAVAAHQGTNFRPGDILLLRTGYTAWHAAASEEELARSNERAAFIGVEASMDSVRWLWNHHFAAVATDTLGFELTPIPFSTPGKVRLHDWLLGHWGSPLGELWNLEKLADACREAGKWSFMLTSAPLHVYGGVATPPNAIAIL</sequence>
<dbReference type="InParanoid" id="A0A507AR65"/>
<dbReference type="AlphaFoldDB" id="A0A507AR65"/>
<dbReference type="OrthoDB" id="5396at2759"/>
<dbReference type="GeneID" id="41969421"/>
<dbReference type="STRING" id="1093900.A0A507AR65"/>
<dbReference type="GO" id="GO:0019441">
    <property type="term" value="P:L-tryptophan catabolic process to kynurenine"/>
    <property type="evidence" value="ECO:0007669"/>
    <property type="project" value="InterPro"/>
</dbReference>
<evidence type="ECO:0000256" key="1">
    <source>
        <dbReference type="ARBA" id="ARBA00007865"/>
    </source>
</evidence>
<accession>A0A507AR65</accession>
<dbReference type="SUPFAM" id="SSF102198">
    <property type="entry name" value="Putative cyclase"/>
    <property type="match status" value="1"/>
</dbReference>
<protein>
    <recommendedName>
        <fullName evidence="5">Cyclase</fullName>
    </recommendedName>
</protein>
<dbReference type="EMBL" id="SKBQ01000008">
    <property type="protein sequence ID" value="TPX07371.1"/>
    <property type="molecule type" value="Genomic_DNA"/>
</dbReference>
<dbReference type="InterPro" id="IPR007325">
    <property type="entry name" value="KFase/CYL"/>
</dbReference>
<dbReference type="Pfam" id="PF04199">
    <property type="entry name" value="Cyclase"/>
    <property type="match status" value="1"/>
</dbReference>
<name>A0A507AR65_9PEZI</name>
<organism evidence="2 4">
    <name type="scientific">Thyridium curvatum</name>
    <dbReference type="NCBI Taxonomy" id="1093900"/>
    <lineage>
        <taxon>Eukaryota</taxon>
        <taxon>Fungi</taxon>
        <taxon>Dikarya</taxon>
        <taxon>Ascomycota</taxon>
        <taxon>Pezizomycotina</taxon>
        <taxon>Sordariomycetes</taxon>
        <taxon>Sordariomycetidae</taxon>
        <taxon>Thyridiales</taxon>
        <taxon>Thyridiaceae</taxon>
        <taxon>Thyridium</taxon>
    </lineage>
</organism>
<evidence type="ECO:0000313" key="2">
    <source>
        <dbReference type="EMBL" id="TPX07371.1"/>
    </source>
</evidence>
<dbReference type="Gene3D" id="3.50.30.50">
    <property type="entry name" value="Putative cyclase"/>
    <property type="match status" value="1"/>
</dbReference>